<reference evidence="2 3" key="1">
    <citation type="journal article" date="2019" name="Commun. Biol.">
        <title>The bagworm genome reveals a unique fibroin gene that provides high tensile strength.</title>
        <authorList>
            <person name="Kono N."/>
            <person name="Nakamura H."/>
            <person name="Ohtoshi R."/>
            <person name="Tomita M."/>
            <person name="Numata K."/>
            <person name="Arakawa K."/>
        </authorList>
    </citation>
    <scope>NUCLEOTIDE SEQUENCE [LARGE SCALE GENOMIC DNA]</scope>
</reference>
<feature type="region of interest" description="Disordered" evidence="1">
    <location>
        <begin position="1"/>
        <end position="43"/>
    </location>
</feature>
<organism evidence="2 3">
    <name type="scientific">Eumeta variegata</name>
    <name type="common">Bagworm moth</name>
    <name type="synonym">Eumeta japonica</name>
    <dbReference type="NCBI Taxonomy" id="151549"/>
    <lineage>
        <taxon>Eukaryota</taxon>
        <taxon>Metazoa</taxon>
        <taxon>Ecdysozoa</taxon>
        <taxon>Arthropoda</taxon>
        <taxon>Hexapoda</taxon>
        <taxon>Insecta</taxon>
        <taxon>Pterygota</taxon>
        <taxon>Neoptera</taxon>
        <taxon>Endopterygota</taxon>
        <taxon>Lepidoptera</taxon>
        <taxon>Glossata</taxon>
        <taxon>Ditrysia</taxon>
        <taxon>Tineoidea</taxon>
        <taxon>Psychidae</taxon>
        <taxon>Oiketicinae</taxon>
        <taxon>Eumeta</taxon>
    </lineage>
</organism>
<evidence type="ECO:0000313" key="3">
    <source>
        <dbReference type="Proteomes" id="UP000299102"/>
    </source>
</evidence>
<proteinExistence type="predicted"/>
<name>A0A4C1X995_EUMVA</name>
<dbReference type="AlphaFoldDB" id="A0A4C1X995"/>
<protein>
    <submittedName>
        <fullName evidence="2">Uncharacterized protein</fullName>
    </submittedName>
</protein>
<comment type="caution">
    <text evidence="2">The sequence shown here is derived from an EMBL/GenBank/DDBJ whole genome shotgun (WGS) entry which is preliminary data.</text>
</comment>
<gene>
    <name evidence="2" type="ORF">EVAR_84002_1</name>
</gene>
<dbReference type="Proteomes" id="UP000299102">
    <property type="component" value="Unassembled WGS sequence"/>
</dbReference>
<dbReference type="EMBL" id="BGZK01000745">
    <property type="protein sequence ID" value="GBP58807.1"/>
    <property type="molecule type" value="Genomic_DNA"/>
</dbReference>
<accession>A0A4C1X995</accession>
<evidence type="ECO:0000256" key="1">
    <source>
        <dbReference type="SAM" id="MobiDB-lite"/>
    </source>
</evidence>
<evidence type="ECO:0000313" key="2">
    <source>
        <dbReference type="EMBL" id="GBP58807.1"/>
    </source>
</evidence>
<keyword evidence="3" id="KW-1185">Reference proteome</keyword>
<sequence>MRGTRTHARSIPVTGQREPQQRVASNIPTQEGERKKDTQSGKSFHVAMSNLPSPLETLSHLAVIGSVRDVTCSLAL</sequence>